<dbReference type="EMBL" id="LR743595">
    <property type="protein sequence ID" value="CAA2624397.1"/>
    <property type="molecule type" value="Genomic_DNA"/>
</dbReference>
<dbReference type="GO" id="GO:0034039">
    <property type="term" value="F:8-oxo-7,8-dihydroguanine DNA N-glycosylase activity"/>
    <property type="evidence" value="ECO:0007669"/>
    <property type="project" value="TreeGrafter"/>
</dbReference>
<keyword evidence="7" id="KW-1185">Reference proteome</keyword>
<evidence type="ECO:0000256" key="1">
    <source>
        <dbReference type="ARBA" id="ARBA00010679"/>
    </source>
</evidence>
<evidence type="ECO:0000256" key="3">
    <source>
        <dbReference type="ARBA" id="ARBA00044632"/>
    </source>
</evidence>
<dbReference type="GO" id="GO:0140078">
    <property type="term" value="F:class I DNA-(apurinic or apyrimidinic site) endonuclease activity"/>
    <property type="evidence" value="ECO:0007669"/>
    <property type="project" value="UniProtKB-EC"/>
</dbReference>
<dbReference type="GO" id="GO:0006285">
    <property type="term" value="P:base-excision repair, AP site formation"/>
    <property type="evidence" value="ECO:0007669"/>
    <property type="project" value="TreeGrafter"/>
</dbReference>
<dbReference type="CDD" id="cd00056">
    <property type="entry name" value="ENDO3c"/>
    <property type="match status" value="1"/>
</dbReference>
<evidence type="ECO:0000313" key="6">
    <source>
        <dbReference type="EMBL" id="CAA2624397.1"/>
    </source>
</evidence>
<gene>
    <name evidence="6" type="ORF">SI7747_08010236</name>
</gene>
<dbReference type="InterPro" id="IPR003265">
    <property type="entry name" value="HhH-GPD_domain"/>
</dbReference>
<dbReference type="EMBL" id="CACRZD030000008">
    <property type="protein sequence ID" value="CAA6663847.1"/>
    <property type="molecule type" value="Genomic_DNA"/>
</dbReference>
<dbReference type="InterPro" id="IPR011257">
    <property type="entry name" value="DNA_glycosylase"/>
</dbReference>
<evidence type="ECO:0000259" key="5">
    <source>
        <dbReference type="SMART" id="SM00478"/>
    </source>
</evidence>
<dbReference type="AlphaFoldDB" id="A0A7I8J137"/>
<dbReference type="PANTHER" id="PTHR10242">
    <property type="entry name" value="8-OXOGUANINE DNA GLYCOSYLASE"/>
    <property type="match status" value="1"/>
</dbReference>
<proteinExistence type="inferred from homology"/>
<dbReference type="PANTHER" id="PTHR10242:SF2">
    <property type="entry name" value="N-GLYCOSYLASE_DNA LYASE"/>
    <property type="match status" value="1"/>
</dbReference>
<comment type="catalytic activity">
    <reaction evidence="3">
        <text>2'-deoxyribonucleotide-(2'-deoxyribose 5'-phosphate)-2'-deoxyribonucleotide-DNA = a 3'-end 2'-deoxyribonucleotide-(2,3-dehydro-2,3-deoxyribose 5'-phosphate)-DNA + a 5'-end 5'-phospho-2'-deoxyribonucleoside-DNA + H(+)</text>
        <dbReference type="Rhea" id="RHEA:66592"/>
        <dbReference type="Rhea" id="RHEA-COMP:13180"/>
        <dbReference type="Rhea" id="RHEA-COMP:16897"/>
        <dbReference type="Rhea" id="RHEA-COMP:17067"/>
        <dbReference type="ChEBI" id="CHEBI:15378"/>
        <dbReference type="ChEBI" id="CHEBI:136412"/>
        <dbReference type="ChEBI" id="CHEBI:157695"/>
        <dbReference type="ChEBI" id="CHEBI:167181"/>
        <dbReference type="EC" id="4.2.99.18"/>
    </reaction>
</comment>
<evidence type="ECO:0000313" key="7">
    <source>
        <dbReference type="Proteomes" id="UP001189122"/>
    </source>
</evidence>
<sequence>MWRSFASADARFAELDPVECLFQFLCSSNNNIARIERMVAAVSAFGEHLGTVEGVDFHHFPSIDRLAEVSEEQLRKAGFGYRSVIFCLSFSRCPASEARGRRGVAPFPARLGAHAVTEALCTLPGVGPKVAACVALFSLDQHHAIPVDTHVWQGLGAFVDRFGRYAGWAQTALFVGELPPQKALLPPPPANLKKATKPRKEKLREDGGRNLRPLREAGESFWADLAAHFCLL</sequence>
<organism evidence="6">
    <name type="scientific">Spirodela intermedia</name>
    <name type="common">Intermediate duckweed</name>
    <dbReference type="NCBI Taxonomy" id="51605"/>
    <lineage>
        <taxon>Eukaryota</taxon>
        <taxon>Viridiplantae</taxon>
        <taxon>Streptophyta</taxon>
        <taxon>Embryophyta</taxon>
        <taxon>Tracheophyta</taxon>
        <taxon>Spermatophyta</taxon>
        <taxon>Magnoliopsida</taxon>
        <taxon>Liliopsida</taxon>
        <taxon>Araceae</taxon>
        <taxon>Lemnoideae</taxon>
        <taxon>Spirodela</taxon>
    </lineage>
</organism>
<reference evidence="6 7" key="1">
    <citation type="submission" date="2019-12" db="EMBL/GenBank/DDBJ databases">
        <authorList>
            <person name="Scholz U."/>
            <person name="Mascher M."/>
            <person name="Fiebig A."/>
        </authorList>
    </citation>
    <scope>NUCLEOTIDE SEQUENCE</scope>
</reference>
<name>A0A7I8J137_SPIIN</name>
<dbReference type="SMART" id="SM00478">
    <property type="entry name" value="ENDO3c"/>
    <property type="match status" value="1"/>
</dbReference>
<dbReference type="Proteomes" id="UP001189122">
    <property type="component" value="Unassembled WGS sequence"/>
</dbReference>
<evidence type="ECO:0000256" key="2">
    <source>
        <dbReference type="ARBA" id="ARBA00012720"/>
    </source>
</evidence>
<dbReference type="EC" id="4.2.99.18" evidence="2"/>
<dbReference type="SUPFAM" id="SSF48150">
    <property type="entry name" value="DNA-glycosylase"/>
    <property type="match status" value="1"/>
</dbReference>
<feature type="region of interest" description="Disordered" evidence="4">
    <location>
        <begin position="184"/>
        <end position="209"/>
    </location>
</feature>
<feature type="domain" description="HhH-GPD" evidence="5">
    <location>
        <begin position="26"/>
        <end position="178"/>
    </location>
</feature>
<comment type="similarity">
    <text evidence="1">Belongs to the type-1 OGG1 family.</text>
</comment>
<dbReference type="GO" id="GO:0005634">
    <property type="term" value="C:nucleus"/>
    <property type="evidence" value="ECO:0007669"/>
    <property type="project" value="TreeGrafter"/>
</dbReference>
<dbReference type="InterPro" id="IPR052054">
    <property type="entry name" value="Oxidative_DNA_repair_enzyme"/>
</dbReference>
<evidence type="ECO:0000256" key="4">
    <source>
        <dbReference type="SAM" id="MobiDB-lite"/>
    </source>
</evidence>
<dbReference type="Gene3D" id="1.10.340.30">
    <property type="entry name" value="Hypothetical protein, domain 2"/>
    <property type="match status" value="1"/>
</dbReference>
<protein>
    <recommendedName>
        <fullName evidence="2">DNA-(apurinic or apyrimidinic site) lyase</fullName>
        <ecNumber evidence="2">4.2.99.18</ecNumber>
    </recommendedName>
</protein>
<accession>A0A7I8J137</accession>